<keyword evidence="1" id="KW-0812">Transmembrane</keyword>
<dbReference type="GeneID" id="78228900"/>
<evidence type="ECO:0000313" key="3">
    <source>
        <dbReference type="Proteomes" id="UP000003157"/>
    </source>
</evidence>
<evidence type="ECO:0008006" key="4">
    <source>
        <dbReference type="Google" id="ProtNLM"/>
    </source>
</evidence>
<dbReference type="OrthoDB" id="1655831at2"/>
<organism evidence="2 3">
    <name type="scientific">Coprobacillus cateniformis</name>
    <dbReference type="NCBI Taxonomy" id="100884"/>
    <lineage>
        <taxon>Bacteria</taxon>
        <taxon>Bacillati</taxon>
        <taxon>Bacillota</taxon>
        <taxon>Erysipelotrichia</taxon>
        <taxon>Erysipelotrichales</taxon>
        <taxon>Coprobacillaceae</taxon>
        <taxon>Coprobacillus</taxon>
    </lineage>
</organism>
<feature type="transmembrane region" description="Helical" evidence="1">
    <location>
        <begin position="203"/>
        <end position="223"/>
    </location>
</feature>
<sequence>MKKILKVLTMALMVFVLTGCMKLSINVEVKADKTMAMGMEILAEESMFKSAGMSADDYVKQMEDQIKSSEGMEDAKTTPIEKTIDGSKWVGVSVQGTASADASVRIIDKEVNGKDGIELTLPMDDFSDQMDMSQLTSYGYSVEQMKKLGMEMNVVIKMPGKAISNVGTVDGNTVTVDLLDMMATGKSNDIIVSSELSGGGMDMSMIFIIVGVAAIAGVVAFMLMKKKKENHEEVYDGSPISKATEEKVVTEAPVVESDVEEKIEAPTEVVNEEKVEVVTEPKAYCPNCGTPVGSEETCPNCGFTLKK</sequence>
<dbReference type="PROSITE" id="PS51257">
    <property type="entry name" value="PROKAR_LIPOPROTEIN"/>
    <property type="match status" value="1"/>
</dbReference>
<comment type="caution">
    <text evidence="2">The sequence shown here is derived from an EMBL/GenBank/DDBJ whole genome shotgun (WGS) entry which is preliminary data.</text>
</comment>
<dbReference type="EMBL" id="ADKX01000009">
    <property type="protein sequence ID" value="EFW06049.1"/>
    <property type="molecule type" value="Genomic_DNA"/>
</dbReference>
<dbReference type="AlphaFoldDB" id="E7G7H4"/>
<dbReference type="eggNOG" id="ENOG50333D3">
    <property type="taxonomic scope" value="Bacteria"/>
</dbReference>
<keyword evidence="1" id="KW-1133">Transmembrane helix</keyword>
<accession>E7G7H4</accession>
<dbReference type="Proteomes" id="UP000003157">
    <property type="component" value="Unassembled WGS sequence"/>
</dbReference>
<keyword evidence="3" id="KW-1185">Reference proteome</keyword>
<reference evidence="2 3" key="1">
    <citation type="submission" date="2010-12" db="EMBL/GenBank/DDBJ databases">
        <title>The Genome Sequence of Coprobacillus sp. strain 29_1.</title>
        <authorList>
            <consortium name="The Broad Institute Genome Sequencing Platform"/>
            <person name="Earl A."/>
            <person name="Ward D."/>
            <person name="Feldgarden M."/>
            <person name="Gevers D."/>
            <person name="Daigneault M."/>
            <person name="Sibley C.D."/>
            <person name="White A."/>
            <person name="Strauss J."/>
            <person name="Allen-Vercoe E."/>
            <person name="Young S.K."/>
            <person name="Zeng Q."/>
            <person name="Gargeya S."/>
            <person name="Fitzgerald M."/>
            <person name="Haas B."/>
            <person name="Abouelleil A."/>
            <person name="Alvarado L."/>
            <person name="Arachchi H.M."/>
            <person name="Berlin A."/>
            <person name="Brown A."/>
            <person name="Chapman S.B."/>
            <person name="Chen Z."/>
            <person name="Dunbar C."/>
            <person name="Freedman E."/>
            <person name="Gearin G."/>
            <person name="Gellesch M."/>
            <person name="Goldberg J."/>
            <person name="Griggs A."/>
            <person name="Gujja S."/>
            <person name="Heilman E."/>
            <person name="Heiman D."/>
            <person name="Howarth C."/>
            <person name="Larson L."/>
            <person name="Lui A."/>
            <person name="MacDonald P.J.P."/>
            <person name="Mehta T."/>
            <person name="Montmayeur A."/>
            <person name="Murphy C."/>
            <person name="Neiman D."/>
            <person name="Pearson M."/>
            <person name="Priest M."/>
            <person name="Roberts A."/>
            <person name="Saif S."/>
            <person name="Shea T."/>
            <person name="Shenoy N."/>
            <person name="Sisk P."/>
            <person name="Stolte C."/>
            <person name="Sykes S."/>
            <person name="White J."/>
            <person name="Yandava C."/>
            <person name="Nusbaum C."/>
            <person name="Birren B."/>
        </authorList>
    </citation>
    <scope>NUCLEOTIDE SEQUENCE [LARGE SCALE GENOMIC DNA]</scope>
    <source>
        <strain evidence="2 3">29_1</strain>
    </source>
</reference>
<keyword evidence="1" id="KW-0472">Membrane</keyword>
<evidence type="ECO:0000256" key="1">
    <source>
        <dbReference type="SAM" id="Phobius"/>
    </source>
</evidence>
<dbReference type="RefSeq" id="WP_008787804.1">
    <property type="nucleotide sequence ID" value="NZ_AKCB01000001.1"/>
</dbReference>
<dbReference type="NCBIfam" id="TIGR01167">
    <property type="entry name" value="LPXTG_anchor"/>
    <property type="match status" value="1"/>
</dbReference>
<evidence type="ECO:0000313" key="2">
    <source>
        <dbReference type="EMBL" id="EFW06049.1"/>
    </source>
</evidence>
<name>E7G7H4_9FIRM</name>
<dbReference type="STRING" id="100884.GCA_000269565_01018"/>
<dbReference type="HOGENOM" id="CLU_905238_0_0_9"/>
<proteinExistence type="predicted"/>
<gene>
    <name evidence="2" type="ORF">HMPREF9488_00688</name>
</gene>
<protein>
    <recommendedName>
        <fullName evidence="4">Zinc-ribbon domain-containing protein</fullName>
    </recommendedName>
</protein>